<proteinExistence type="predicted"/>
<sequence length="64" mass="7588">MGRYMQNEFLDISVGAIVDEELLKYKDILKEEISKHYDNPYCSSTDIGKVIYKQEIMDIIDRIR</sequence>
<dbReference type="EMBL" id="CP146256">
    <property type="protein sequence ID" value="XAH75896.1"/>
    <property type="molecule type" value="Genomic_DNA"/>
</dbReference>
<accession>A0ABZ3F038</accession>
<dbReference type="Proteomes" id="UP001451571">
    <property type="component" value="Chromosome"/>
</dbReference>
<organism evidence="1 2">
    <name type="scientific">Kineothrix sedimenti</name>
    <dbReference type="NCBI Taxonomy" id="3123317"/>
    <lineage>
        <taxon>Bacteria</taxon>
        <taxon>Bacillati</taxon>
        <taxon>Bacillota</taxon>
        <taxon>Clostridia</taxon>
        <taxon>Lachnospirales</taxon>
        <taxon>Lachnospiraceae</taxon>
        <taxon>Kineothrix</taxon>
    </lineage>
</organism>
<gene>
    <name evidence="1" type="ORF">V6984_09115</name>
</gene>
<protein>
    <submittedName>
        <fullName evidence="1">Uncharacterized protein</fullName>
    </submittedName>
</protein>
<dbReference type="RefSeq" id="WP_342759472.1">
    <property type="nucleotide sequence ID" value="NZ_CP146256.1"/>
</dbReference>
<name>A0ABZ3F038_9FIRM</name>
<evidence type="ECO:0000313" key="2">
    <source>
        <dbReference type="Proteomes" id="UP001451571"/>
    </source>
</evidence>
<reference evidence="1 2" key="1">
    <citation type="submission" date="2024-02" db="EMBL/GenBank/DDBJ databases">
        <title>Bacterial strain from lacustrine sediment.</title>
        <authorList>
            <person name="Petit C."/>
            <person name="Fadhlaoui K."/>
        </authorList>
    </citation>
    <scope>NUCLEOTIDE SEQUENCE [LARGE SCALE GENOMIC DNA]</scope>
    <source>
        <strain evidence="1 2">IPX-CK</strain>
    </source>
</reference>
<keyword evidence="2" id="KW-1185">Reference proteome</keyword>
<evidence type="ECO:0000313" key="1">
    <source>
        <dbReference type="EMBL" id="XAH75896.1"/>
    </source>
</evidence>